<dbReference type="EMBL" id="FQWX01000003">
    <property type="protein sequence ID" value="SHG53945.1"/>
    <property type="molecule type" value="Genomic_DNA"/>
</dbReference>
<dbReference type="STRING" id="1121321.SAMN04488530_10338"/>
<accession>A0A1M5KMH3</accession>
<organism evidence="2 3">
    <name type="scientific">Asaccharospora irregularis DSM 2635</name>
    <dbReference type="NCBI Taxonomy" id="1121321"/>
    <lineage>
        <taxon>Bacteria</taxon>
        <taxon>Bacillati</taxon>
        <taxon>Bacillota</taxon>
        <taxon>Clostridia</taxon>
        <taxon>Peptostreptococcales</taxon>
        <taxon>Peptostreptococcaceae</taxon>
        <taxon>Asaccharospora</taxon>
    </lineage>
</organism>
<reference evidence="3" key="1">
    <citation type="submission" date="2016-11" db="EMBL/GenBank/DDBJ databases">
        <authorList>
            <person name="Varghese N."/>
            <person name="Submissions S."/>
        </authorList>
    </citation>
    <scope>NUCLEOTIDE SEQUENCE [LARGE SCALE GENOMIC DNA]</scope>
    <source>
        <strain evidence="3">DSM 2635</strain>
    </source>
</reference>
<evidence type="ECO:0000313" key="2">
    <source>
        <dbReference type="EMBL" id="SHG53945.1"/>
    </source>
</evidence>
<name>A0A1M5KMH3_9FIRM</name>
<dbReference type="Proteomes" id="UP000243255">
    <property type="component" value="Unassembled WGS sequence"/>
</dbReference>
<evidence type="ECO:0000256" key="1">
    <source>
        <dbReference type="SAM" id="Coils"/>
    </source>
</evidence>
<dbReference type="AlphaFoldDB" id="A0A1M5KMH3"/>
<keyword evidence="1" id="KW-0175">Coiled coil</keyword>
<proteinExistence type="predicted"/>
<feature type="coiled-coil region" evidence="1">
    <location>
        <begin position="1"/>
        <end position="61"/>
    </location>
</feature>
<dbReference type="RefSeq" id="WP_242948807.1">
    <property type="nucleotide sequence ID" value="NZ_BAABCH010000103.1"/>
</dbReference>
<evidence type="ECO:0000313" key="3">
    <source>
        <dbReference type="Proteomes" id="UP000243255"/>
    </source>
</evidence>
<gene>
    <name evidence="2" type="ORF">SAMN04488530_10338</name>
</gene>
<sequence length="71" mass="8334">MDNIKQDVNKMKDDLEKGMKKAGHVIKNTAEDLKNDAKGAMATMEMKKDEMMENYEQKNSQKKLKNKWKEK</sequence>
<keyword evidence="3" id="KW-1185">Reference proteome</keyword>
<protein>
    <submittedName>
        <fullName evidence="2">Uncharacterized protein</fullName>
    </submittedName>
</protein>